<feature type="domain" description="2EXR" evidence="1">
    <location>
        <begin position="38"/>
        <end position="133"/>
    </location>
</feature>
<comment type="caution">
    <text evidence="2">The sequence shown here is derived from an EMBL/GenBank/DDBJ whole genome shotgun (WGS) entry which is preliminary data.</text>
</comment>
<protein>
    <recommendedName>
        <fullName evidence="1">2EXR domain-containing protein</fullName>
    </recommendedName>
</protein>
<organism evidence="2 3">
    <name type="scientific">Neoarthrinium moseri</name>
    <dbReference type="NCBI Taxonomy" id="1658444"/>
    <lineage>
        <taxon>Eukaryota</taxon>
        <taxon>Fungi</taxon>
        <taxon>Dikarya</taxon>
        <taxon>Ascomycota</taxon>
        <taxon>Pezizomycotina</taxon>
        <taxon>Sordariomycetes</taxon>
        <taxon>Xylariomycetidae</taxon>
        <taxon>Amphisphaeriales</taxon>
        <taxon>Apiosporaceae</taxon>
        <taxon>Neoarthrinium</taxon>
    </lineage>
</organism>
<keyword evidence="3" id="KW-1185">Reference proteome</keyword>
<evidence type="ECO:0000313" key="3">
    <source>
        <dbReference type="Proteomes" id="UP000829685"/>
    </source>
</evidence>
<evidence type="ECO:0000259" key="1">
    <source>
        <dbReference type="Pfam" id="PF20150"/>
    </source>
</evidence>
<accession>A0A9P9WU10</accession>
<sequence>MASSNKVATACEAAGANKDNTDTTGKQHESVASSASFRFHDLPAEIRLVIWRMALSMEAVNRVVLLDTRSLGLMPSAQLVSVLLLVSSESRGEAKEFYNTQLDVHCCTRDMRGNATYGDVKGMLYLNFETDSLLTGANPLGRDYWERRSWYAQPRPRPVYTPPPEQSRYPHNVPRSYLTTRLSDKQCGLVRRMHEVTPCPLIKVHWEPVYCWDRGYQKLGAAARVIRTRCHYEEYPNVWLSRLVVTTRGYNLNMLIDDYASLTAGQLNDKISHRLITCGRGPVLPIEGDSTEFRPGPYGKM</sequence>
<gene>
    <name evidence="2" type="ORF">JX265_003231</name>
</gene>
<dbReference type="InterPro" id="IPR045518">
    <property type="entry name" value="2EXR"/>
</dbReference>
<dbReference type="EMBL" id="JAFIMR010000005">
    <property type="protein sequence ID" value="KAI1879054.1"/>
    <property type="molecule type" value="Genomic_DNA"/>
</dbReference>
<dbReference type="AlphaFoldDB" id="A0A9P9WU10"/>
<dbReference type="Pfam" id="PF20150">
    <property type="entry name" value="2EXR"/>
    <property type="match status" value="1"/>
</dbReference>
<evidence type="ECO:0000313" key="2">
    <source>
        <dbReference type="EMBL" id="KAI1879054.1"/>
    </source>
</evidence>
<proteinExistence type="predicted"/>
<dbReference type="Proteomes" id="UP000829685">
    <property type="component" value="Unassembled WGS sequence"/>
</dbReference>
<name>A0A9P9WU10_9PEZI</name>
<reference evidence="2" key="1">
    <citation type="submission" date="2021-03" db="EMBL/GenBank/DDBJ databases">
        <title>Revisited historic fungal species revealed as producer of novel bioactive compounds through whole genome sequencing and comparative genomics.</title>
        <authorList>
            <person name="Vignolle G.A."/>
            <person name="Hochenegger N."/>
            <person name="Mach R.L."/>
            <person name="Mach-Aigner A.R."/>
            <person name="Javad Rahimi M."/>
            <person name="Salim K.A."/>
            <person name="Chan C.M."/>
            <person name="Lim L.B.L."/>
            <person name="Cai F."/>
            <person name="Druzhinina I.S."/>
            <person name="U'Ren J.M."/>
            <person name="Derntl C."/>
        </authorList>
    </citation>
    <scope>NUCLEOTIDE SEQUENCE</scope>
    <source>
        <strain evidence="2">TUCIM 5799</strain>
    </source>
</reference>